<dbReference type="AlphaFoldDB" id="A0A558QYD5"/>
<comment type="caution">
    <text evidence="1">The sequence shown here is derived from an EMBL/GenBank/DDBJ whole genome shotgun (WGS) entry which is preliminary data.</text>
</comment>
<dbReference type="Proteomes" id="UP000318681">
    <property type="component" value="Unassembled WGS sequence"/>
</dbReference>
<dbReference type="RefSeq" id="WP_145153901.1">
    <property type="nucleotide sequence ID" value="NZ_VNIM01000072.1"/>
</dbReference>
<evidence type="ECO:0000313" key="1">
    <source>
        <dbReference type="EMBL" id="TVV72098.1"/>
    </source>
</evidence>
<proteinExistence type="predicted"/>
<reference evidence="1 2" key="1">
    <citation type="submission" date="2019-07" db="EMBL/GenBank/DDBJ databases">
        <title>Sphingomonas solaris sp. nov., isolated from a solar panel from Boston, Massachusetts.</title>
        <authorList>
            <person name="Tanner K."/>
            <person name="Pascual J."/>
            <person name="Mancuso C."/>
            <person name="Pereto J."/>
            <person name="Khalil A."/>
            <person name="Vilanova C."/>
        </authorList>
    </citation>
    <scope>NUCLEOTIDE SEQUENCE [LARGE SCALE GENOMIC DNA]</scope>
    <source>
        <strain evidence="1 2">R4DWN</strain>
    </source>
</reference>
<name>A0A558QYD5_9SPHN</name>
<gene>
    <name evidence="1" type="ORF">FOY91_15340</name>
</gene>
<evidence type="ECO:0008006" key="3">
    <source>
        <dbReference type="Google" id="ProtNLM"/>
    </source>
</evidence>
<protein>
    <recommendedName>
        <fullName evidence="3">Glycosyltransferase family 4 protein</fullName>
    </recommendedName>
</protein>
<accession>A0A558QYD5</accession>
<sequence>MRICIVIQSDAFRESAGMRIRYDRFRDCLTDPEVTIEAITCAVLIATPKLDHDVYIFCKTFDVGALVLARRIHAAGKVVGQDLFDDYFSQYADSRLERFREWMRDMAPVTRFALCSTPRMVEAVRPYLPGIRIEPVDDPVIGYDPLMVAALAEAKVRRAHESRLIEIAWFGIGDNPYFPVGIADLIACEADLARIERQGWTVRLRIVTNTRPFDGIGAEVLRGLSVAHEFVEWTEQAEREVLTRATVALVPVNGQSFSRAKSMNRAVTALNGGCQVLNIGYPLYDRLDAFLYRDVDTLLADMTAGHCRVRSETMTALTQELWAMANPFESAARFVRQARLALSAPPPPVQGPLCLVHGQNSVMAYHKATMALRGISVATMFTRAGWNFNMRFDVVAGEVRVRLATALASRFMPPLLPGDPIRIGDLDFLELDLAALGVPAFPVPAVQDPGCHARMVDYVDRCCRAAFGPIDLLASDTLPARQALRTVRAAA</sequence>
<organism evidence="1 2">
    <name type="scientific">Alterirhizorhabdus solaris</name>
    <dbReference type="NCBI Taxonomy" id="2529389"/>
    <lineage>
        <taxon>Bacteria</taxon>
        <taxon>Pseudomonadati</taxon>
        <taxon>Pseudomonadota</taxon>
        <taxon>Alphaproteobacteria</taxon>
        <taxon>Sphingomonadales</taxon>
        <taxon>Rhizorhabdaceae</taxon>
        <taxon>Alterirhizorhabdus</taxon>
    </lineage>
</organism>
<keyword evidence="2" id="KW-1185">Reference proteome</keyword>
<evidence type="ECO:0000313" key="2">
    <source>
        <dbReference type="Proteomes" id="UP000318681"/>
    </source>
</evidence>
<dbReference type="OrthoDB" id="7829173at2"/>
<dbReference type="EMBL" id="VNIM01000072">
    <property type="protein sequence ID" value="TVV72098.1"/>
    <property type="molecule type" value="Genomic_DNA"/>
</dbReference>